<organism evidence="1 2">
    <name type="scientific">Pseudoalteromonas phenolica</name>
    <dbReference type="NCBI Taxonomy" id="161398"/>
    <lineage>
        <taxon>Bacteria</taxon>
        <taxon>Pseudomonadati</taxon>
        <taxon>Pseudomonadota</taxon>
        <taxon>Gammaproteobacteria</taxon>
        <taxon>Alteromonadales</taxon>
        <taxon>Pseudoalteromonadaceae</taxon>
        <taxon>Pseudoalteromonas</taxon>
    </lineage>
</organism>
<sequence length="132" mass="15122">MEKVIQISRYVSEFNQGNTSYAFEQQRQSKVEPQEAVIHQTQVTLSEQARQLNHSADNVRIQPVPRLDEQQKKLAKAIATYNMVSGFNDGKTSVSEAYLIKNNDEMRQAMVEKNMLEHQAAMVESYTEQLSV</sequence>
<reference evidence="2" key="2">
    <citation type="submission" date="2019-06" db="EMBL/GenBank/DDBJ databases">
        <title>Co-occurence of chitin degradation, pigmentation and bioactivity in marine Pseudoalteromonas.</title>
        <authorList>
            <person name="Sonnenschein E.C."/>
            <person name="Bech P.K."/>
        </authorList>
    </citation>
    <scope>NUCLEOTIDE SEQUENCE [LARGE SCALE GENOMIC DNA]</scope>
    <source>
        <strain evidence="2">S1189</strain>
    </source>
</reference>
<protein>
    <submittedName>
        <fullName evidence="1">Uncharacterized protein</fullName>
    </submittedName>
</protein>
<reference evidence="1 2" key="1">
    <citation type="submission" date="2017-12" db="EMBL/GenBank/DDBJ databases">
        <authorList>
            <person name="Paulsen S."/>
            <person name="Gram L.K."/>
        </authorList>
    </citation>
    <scope>NUCLEOTIDE SEQUENCE [LARGE SCALE GENOMIC DNA]</scope>
    <source>
        <strain evidence="1 2">S1189</strain>
    </source>
</reference>
<name>A0A5S3YQY5_9GAMM</name>
<dbReference type="AlphaFoldDB" id="A0A5S3YQY5"/>
<accession>A0A5S3YQY5</accession>
<dbReference type="EMBL" id="PNCM01000042">
    <property type="protein sequence ID" value="TMP78293.1"/>
    <property type="molecule type" value="Genomic_DNA"/>
</dbReference>
<dbReference type="RefSeq" id="WP_138568729.1">
    <property type="nucleotide sequence ID" value="NZ_PNCM01000042.1"/>
</dbReference>
<gene>
    <name evidence="1" type="ORF">CWB73_17230</name>
</gene>
<dbReference type="Proteomes" id="UP000307362">
    <property type="component" value="Unassembled WGS sequence"/>
</dbReference>
<proteinExistence type="predicted"/>
<evidence type="ECO:0000313" key="2">
    <source>
        <dbReference type="Proteomes" id="UP000307362"/>
    </source>
</evidence>
<evidence type="ECO:0000313" key="1">
    <source>
        <dbReference type="EMBL" id="TMP78293.1"/>
    </source>
</evidence>
<comment type="caution">
    <text evidence="1">The sequence shown here is derived from an EMBL/GenBank/DDBJ whole genome shotgun (WGS) entry which is preliminary data.</text>
</comment>